<sequence>MAATDIRSMAVLRLDDRTEPAPSELVEAMVRFEVRYGGLWYPAVGPNGMEYGLDGDATVHRSPLGLAFTGIMDGARTSGIDILADGQTAWGPGRWSYRVIDRSVDQRLESHALLVAVSDWCHRTFTCYTPRDVNPVVDERRLPQPVSEATSPTEFWWLDDDADIAVQARLSAWPPERDEWTLRYFARTPAQAAEANPTVFGATVHETVPALWCTLCSQLIEPGRTCHRKRGR</sequence>
<gene>
    <name evidence="1" type="ORF">Pma05_60070</name>
</gene>
<name>A0ABQ4EXQ0_9ACTN</name>
<proteinExistence type="predicted"/>
<reference evidence="1 2" key="1">
    <citation type="submission" date="2021-01" db="EMBL/GenBank/DDBJ databases">
        <title>Whole genome shotgun sequence of Plantactinospora mayteni NBRC 109088.</title>
        <authorList>
            <person name="Komaki H."/>
            <person name="Tamura T."/>
        </authorList>
    </citation>
    <scope>NUCLEOTIDE SEQUENCE [LARGE SCALE GENOMIC DNA]</scope>
    <source>
        <strain evidence="1 2">NBRC 109088</strain>
    </source>
</reference>
<dbReference type="RefSeq" id="WP_344920780.1">
    <property type="nucleotide sequence ID" value="NZ_BAAAZQ010000012.1"/>
</dbReference>
<comment type="caution">
    <text evidence="1">The sequence shown here is derived from an EMBL/GenBank/DDBJ whole genome shotgun (WGS) entry which is preliminary data.</text>
</comment>
<organism evidence="1 2">
    <name type="scientific">Plantactinospora mayteni</name>
    <dbReference type="NCBI Taxonomy" id="566021"/>
    <lineage>
        <taxon>Bacteria</taxon>
        <taxon>Bacillati</taxon>
        <taxon>Actinomycetota</taxon>
        <taxon>Actinomycetes</taxon>
        <taxon>Micromonosporales</taxon>
        <taxon>Micromonosporaceae</taxon>
        <taxon>Plantactinospora</taxon>
    </lineage>
</organism>
<dbReference type="Proteomes" id="UP000621500">
    <property type="component" value="Unassembled WGS sequence"/>
</dbReference>
<dbReference type="EMBL" id="BONX01000044">
    <property type="protein sequence ID" value="GIG99434.1"/>
    <property type="molecule type" value="Genomic_DNA"/>
</dbReference>
<protein>
    <submittedName>
        <fullName evidence="1">Uncharacterized protein</fullName>
    </submittedName>
</protein>
<evidence type="ECO:0000313" key="1">
    <source>
        <dbReference type="EMBL" id="GIG99434.1"/>
    </source>
</evidence>
<evidence type="ECO:0000313" key="2">
    <source>
        <dbReference type="Proteomes" id="UP000621500"/>
    </source>
</evidence>
<accession>A0ABQ4EXQ0</accession>
<keyword evidence="2" id="KW-1185">Reference proteome</keyword>